<comment type="caution">
    <text evidence="1">The sequence shown here is derived from an EMBL/GenBank/DDBJ whole genome shotgun (WGS) entry which is preliminary data.</text>
</comment>
<organism evidence="1 2">
    <name type="scientific">Streptomyces enissocaesilis</name>
    <dbReference type="NCBI Taxonomy" id="332589"/>
    <lineage>
        <taxon>Bacteria</taxon>
        <taxon>Bacillati</taxon>
        <taxon>Actinomycetota</taxon>
        <taxon>Actinomycetes</taxon>
        <taxon>Kitasatosporales</taxon>
        <taxon>Streptomycetaceae</taxon>
        <taxon>Streptomyces</taxon>
        <taxon>Streptomyces rochei group</taxon>
    </lineage>
</organism>
<gene>
    <name evidence="1" type="ORF">GCM10010446_24680</name>
</gene>
<reference evidence="1 2" key="1">
    <citation type="journal article" date="2019" name="Int. J. Syst. Evol. Microbiol.">
        <title>The Global Catalogue of Microorganisms (GCM) 10K type strain sequencing project: providing services to taxonomists for standard genome sequencing and annotation.</title>
        <authorList>
            <consortium name="The Broad Institute Genomics Platform"/>
            <consortium name="The Broad Institute Genome Sequencing Center for Infectious Disease"/>
            <person name="Wu L."/>
            <person name="Ma J."/>
        </authorList>
    </citation>
    <scope>NUCLEOTIDE SEQUENCE [LARGE SCALE GENOMIC DNA]</scope>
    <source>
        <strain evidence="1 2">JCM 9088</strain>
    </source>
</reference>
<dbReference type="Proteomes" id="UP001500403">
    <property type="component" value="Unassembled WGS sequence"/>
</dbReference>
<name>A0ABN3X815_9ACTN</name>
<sequence length="68" mass="7465">MGIAPQLTDAELVTSAMTQAVLGFASEARWLRCARSHLWHLFPALHAVAALPQETLRTRLRVLRDAGA</sequence>
<dbReference type="EMBL" id="BAAAUD010000023">
    <property type="protein sequence ID" value="GAA2938380.1"/>
    <property type="molecule type" value="Genomic_DNA"/>
</dbReference>
<accession>A0ABN3X815</accession>
<evidence type="ECO:0000313" key="1">
    <source>
        <dbReference type="EMBL" id="GAA2938380.1"/>
    </source>
</evidence>
<keyword evidence="2" id="KW-1185">Reference proteome</keyword>
<protein>
    <submittedName>
        <fullName evidence="1">Uncharacterized protein</fullName>
    </submittedName>
</protein>
<proteinExistence type="predicted"/>
<evidence type="ECO:0000313" key="2">
    <source>
        <dbReference type="Proteomes" id="UP001500403"/>
    </source>
</evidence>